<organism evidence="3">
    <name type="scientific">Haemonchus placei</name>
    <name type="common">Barber's pole worm</name>
    <dbReference type="NCBI Taxonomy" id="6290"/>
    <lineage>
        <taxon>Eukaryota</taxon>
        <taxon>Metazoa</taxon>
        <taxon>Ecdysozoa</taxon>
        <taxon>Nematoda</taxon>
        <taxon>Chromadorea</taxon>
        <taxon>Rhabditida</taxon>
        <taxon>Rhabditina</taxon>
        <taxon>Rhabditomorpha</taxon>
        <taxon>Strongyloidea</taxon>
        <taxon>Trichostrongylidae</taxon>
        <taxon>Haemonchus</taxon>
    </lineage>
</organism>
<accession>A0A0N4X9F1</accession>
<name>A0A0N4X9F1_HAEPC</name>
<evidence type="ECO:0000313" key="3">
    <source>
        <dbReference type="WBParaSite" id="HPLM_0002099301-mRNA-1"/>
    </source>
</evidence>
<evidence type="ECO:0000313" key="1">
    <source>
        <dbReference type="EMBL" id="VDO87172.1"/>
    </source>
</evidence>
<reference evidence="1 2" key="2">
    <citation type="submission" date="2018-11" db="EMBL/GenBank/DDBJ databases">
        <authorList>
            <consortium name="Pathogen Informatics"/>
        </authorList>
    </citation>
    <scope>NUCLEOTIDE SEQUENCE [LARGE SCALE GENOMIC DNA]</scope>
    <source>
        <strain evidence="1 2">MHpl1</strain>
    </source>
</reference>
<keyword evidence="2" id="KW-1185">Reference proteome</keyword>
<dbReference type="Gene3D" id="2.60.40.10">
    <property type="entry name" value="Immunoglobulins"/>
    <property type="match status" value="1"/>
</dbReference>
<evidence type="ECO:0000313" key="2">
    <source>
        <dbReference type="Proteomes" id="UP000268014"/>
    </source>
</evidence>
<dbReference type="InterPro" id="IPR013783">
    <property type="entry name" value="Ig-like_fold"/>
</dbReference>
<proteinExistence type="predicted"/>
<gene>
    <name evidence="1" type="ORF">HPLM_LOCUS20985</name>
</gene>
<reference evidence="3" key="1">
    <citation type="submission" date="2017-02" db="UniProtKB">
        <authorList>
            <consortium name="WormBaseParasite"/>
        </authorList>
    </citation>
    <scope>IDENTIFICATION</scope>
</reference>
<dbReference type="AlphaFoldDB" id="A0A0N4X9F1"/>
<dbReference type="OrthoDB" id="5973910at2759"/>
<dbReference type="WBParaSite" id="HPLM_0002099301-mRNA-1">
    <property type="protein sequence ID" value="HPLM_0002099301-mRNA-1"/>
    <property type="gene ID" value="HPLM_0002099301"/>
</dbReference>
<dbReference type="Proteomes" id="UP000268014">
    <property type="component" value="Unassembled WGS sequence"/>
</dbReference>
<dbReference type="STRING" id="6290.A0A0N4X9F1"/>
<protein>
    <submittedName>
        <fullName evidence="3">TFIIIC_sub6 domain-containing protein</fullName>
    </submittedName>
</protein>
<dbReference type="EMBL" id="UZAF01022794">
    <property type="protein sequence ID" value="VDO87172.1"/>
    <property type="molecule type" value="Genomic_DNA"/>
</dbReference>
<sequence length="131" mass="14746">MLQESEVFREIELGVFLQFRYKAGLMANSLEIHILDETRYESVLGTDPSTQLPYMQGSVEITRQEVEIGSSHLEDFACQCYASGASDSHVVRSDPAHVRIACGSILRVQGLKKWVEISVDEQTVRTGFCKF</sequence>